<dbReference type="PANTHER" id="PTHR46732:SF8">
    <property type="entry name" value="ATP-DEPENDENT PROTEASE LA (LON) DOMAIN PROTEIN"/>
    <property type="match status" value="1"/>
</dbReference>
<dbReference type="GO" id="GO:0008233">
    <property type="term" value="F:peptidase activity"/>
    <property type="evidence" value="ECO:0007669"/>
    <property type="project" value="UniProtKB-KW"/>
</dbReference>
<dbReference type="InterPro" id="IPR046336">
    <property type="entry name" value="Lon_prtase_N_sf"/>
</dbReference>
<reference evidence="2" key="1">
    <citation type="submission" date="2018-06" db="EMBL/GenBank/DDBJ databases">
        <authorList>
            <person name="Zhirakovskaya E."/>
        </authorList>
    </citation>
    <scope>NUCLEOTIDE SEQUENCE</scope>
</reference>
<dbReference type="SMART" id="SM00464">
    <property type="entry name" value="LON"/>
    <property type="match status" value="1"/>
</dbReference>
<dbReference type="PANTHER" id="PTHR46732">
    <property type="entry name" value="ATP-DEPENDENT PROTEASE LA (LON) DOMAIN PROTEIN"/>
    <property type="match status" value="1"/>
</dbReference>
<feature type="domain" description="Lon N-terminal" evidence="1">
    <location>
        <begin position="11"/>
        <end position="215"/>
    </location>
</feature>
<evidence type="ECO:0000259" key="1">
    <source>
        <dbReference type="PROSITE" id="PS51787"/>
    </source>
</evidence>
<protein>
    <submittedName>
        <fullName evidence="2">Uncharacterized protein, similar to the N-terminal domain of Lon protease</fullName>
    </submittedName>
</protein>
<dbReference type="SUPFAM" id="SSF88697">
    <property type="entry name" value="PUA domain-like"/>
    <property type="match status" value="1"/>
</dbReference>
<dbReference type="GO" id="GO:0006508">
    <property type="term" value="P:proteolysis"/>
    <property type="evidence" value="ECO:0007669"/>
    <property type="project" value="UniProtKB-KW"/>
</dbReference>
<gene>
    <name evidence="2" type="ORF">MNBD_ALPHA02-137</name>
</gene>
<keyword evidence="2" id="KW-0378">Hydrolase</keyword>
<dbReference type="InterPro" id="IPR003111">
    <property type="entry name" value="Lon_prtase_N"/>
</dbReference>
<dbReference type="AlphaFoldDB" id="A0A3B0RG75"/>
<accession>A0A3B0RG75</accession>
<dbReference type="EMBL" id="UOED01000062">
    <property type="protein sequence ID" value="VAV90737.1"/>
    <property type="molecule type" value="Genomic_DNA"/>
</dbReference>
<proteinExistence type="predicted"/>
<evidence type="ECO:0000313" key="2">
    <source>
        <dbReference type="EMBL" id="VAV90737.1"/>
    </source>
</evidence>
<name>A0A3B0RG75_9ZZZZ</name>
<dbReference type="Pfam" id="PF02190">
    <property type="entry name" value="LON_substr_bdg"/>
    <property type="match status" value="1"/>
</dbReference>
<dbReference type="PROSITE" id="PS51787">
    <property type="entry name" value="LON_N"/>
    <property type="match status" value="1"/>
</dbReference>
<dbReference type="InterPro" id="IPR015947">
    <property type="entry name" value="PUA-like_sf"/>
</dbReference>
<dbReference type="Gene3D" id="2.30.130.40">
    <property type="entry name" value="LON domain-like"/>
    <property type="match status" value="1"/>
</dbReference>
<keyword evidence="2" id="KW-0645">Protease</keyword>
<organism evidence="2">
    <name type="scientific">hydrothermal vent metagenome</name>
    <dbReference type="NCBI Taxonomy" id="652676"/>
    <lineage>
        <taxon>unclassified sequences</taxon>
        <taxon>metagenomes</taxon>
        <taxon>ecological metagenomes</taxon>
    </lineage>
</organism>
<sequence length="228" mass="25866">MFELDRLPEKLPVFPLTGALLLPKGHLPLNIFEPRYLDMVYHAREKNGLIGMIQPILSPLTTQEGSDQFGTAPRNRPLYITGCVGMISDLTEKPDGGLTIMLTGLSRYDIVEELPRRQTFRQVRVLYDRFQEDCALPSRSDDIARKDLVLSVEKYLRLHNIIPRWEALERACDEELVSALAMICPFSEAEKQALLETVSLKGRVDLMLKIMTFDLSSGQASAYNKILQ</sequence>